<proteinExistence type="predicted"/>
<keyword evidence="1" id="KW-1133">Transmembrane helix</keyword>
<dbReference type="PRINTS" id="PR02032">
    <property type="entry name" value="DEXMETHSNEIP"/>
</dbReference>
<dbReference type="PANTHER" id="PTHR17070">
    <property type="entry name" value="DEXAMETHASONE-INDUCED PROTEIN"/>
    <property type="match status" value="1"/>
</dbReference>
<dbReference type="Bgee" id="ENSACAG00000000008">
    <property type="expression patterns" value="Expressed in skeletal muscle tissue and 10 other cell types or tissues"/>
</dbReference>
<keyword evidence="3" id="KW-1185">Reference proteome</keyword>
<name>A0A803TI80_ANOCA</name>
<keyword evidence="1" id="KW-0472">Membrane</keyword>
<reference evidence="2" key="1">
    <citation type="submission" date="2009-12" db="EMBL/GenBank/DDBJ databases">
        <title>The Genome Sequence of Anolis carolinensis (Green Anole Lizard).</title>
        <authorList>
            <consortium name="The Genome Sequencing Platform"/>
            <person name="Di Palma F."/>
            <person name="Alfoldi J."/>
            <person name="Heiman D."/>
            <person name="Young S."/>
            <person name="Grabherr M."/>
            <person name="Johnson J."/>
            <person name="Lander E.S."/>
            <person name="Lindblad-Toh K."/>
        </authorList>
    </citation>
    <scope>NUCLEOTIDE SEQUENCE [LARGE SCALE GENOMIC DNA]</scope>
    <source>
        <strain evidence="2">JBL SC #1</strain>
    </source>
</reference>
<dbReference type="AlphaFoldDB" id="A0A803TI80"/>
<sequence>MQNYHGDFRGIHAFAKPPPLKIKEGEESLDLGTPPPAPPAPSSPMFYVGLFCVNLLALYYAFLLEYIALNLGIAVLPPEDMDHALGGLGTLSGQGFGLFDRDAGAGVGLGDGEALDVAWD</sequence>
<reference evidence="2" key="3">
    <citation type="submission" date="2025-09" db="UniProtKB">
        <authorList>
            <consortium name="Ensembl"/>
        </authorList>
    </citation>
    <scope>IDENTIFICATION</scope>
</reference>
<evidence type="ECO:0000256" key="1">
    <source>
        <dbReference type="SAM" id="Phobius"/>
    </source>
</evidence>
<organism evidence="2 3">
    <name type="scientific">Anolis carolinensis</name>
    <name type="common">Green anole</name>
    <name type="synonym">American chameleon</name>
    <dbReference type="NCBI Taxonomy" id="28377"/>
    <lineage>
        <taxon>Eukaryota</taxon>
        <taxon>Metazoa</taxon>
        <taxon>Chordata</taxon>
        <taxon>Craniata</taxon>
        <taxon>Vertebrata</taxon>
        <taxon>Euteleostomi</taxon>
        <taxon>Lepidosauria</taxon>
        <taxon>Squamata</taxon>
        <taxon>Bifurcata</taxon>
        <taxon>Unidentata</taxon>
        <taxon>Episquamata</taxon>
        <taxon>Toxicofera</taxon>
        <taxon>Iguania</taxon>
        <taxon>Dactyloidae</taxon>
        <taxon>Anolis</taxon>
    </lineage>
</organism>
<dbReference type="InParanoid" id="A0A803TI80"/>
<evidence type="ECO:0000313" key="2">
    <source>
        <dbReference type="Ensembl" id="ENSACAP00000034920.1"/>
    </source>
</evidence>
<dbReference type="PANTHER" id="PTHR17070:SF0">
    <property type="entry name" value="DEXAMETHASONE-INDUCED PROTEIN"/>
    <property type="match status" value="1"/>
</dbReference>
<protein>
    <submittedName>
        <fullName evidence="2">Uncharacterized protein</fullName>
    </submittedName>
</protein>
<dbReference type="Ensembl" id="ENSACAT00000000008.3">
    <property type="protein sequence ID" value="ENSACAP00000034920.1"/>
    <property type="gene ID" value="ENSACAG00000000008.3"/>
</dbReference>
<reference evidence="2" key="2">
    <citation type="submission" date="2025-08" db="UniProtKB">
        <authorList>
            <consortium name="Ensembl"/>
        </authorList>
    </citation>
    <scope>IDENTIFICATION</scope>
</reference>
<dbReference type="InterPro" id="IPR023259">
    <property type="entry name" value="Dexamethasone-induced"/>
</dbReference>
<accession>A0A803TI80</accession>
<feature type="transmembrane region" description="Helical" evidence="1">
    <location>
        <begin position="45"/>
        <end position="63"/>
    </location>
</feature>
<keyword evidence="1" id="KW-0812">Transmembrane</keyword>
<dbReference type="Proteomes" id="UP000001646">
    <property type="component" value="Unplaced"/>
</dbReference>
<evidence type="ECO:0000313" key="3">
    <source>
        <dbReference type="Proteomes" id="UP000001646"/>
    </source>
</evidence>
<dbReference type="Pfam" id="PF15198">
    <property type="entry name" value="Dexa_ind"/>
    <property type="match status" value="1"/>
</dbReference>